<name>A0A9Q3DFK8_9BASI</name>
<dbReference type="Proteomes" id="UP000765509">
    <property type="component" value="Unassembled WGS sequence"/>
</dbReference>
<evidence type="ECO:0000313" key="3">
    <source>
        <dbReference type="Proteomes" id="UP000765509"/>
    </source>
</evidence>
<proteinExistence type="predicted"/>
<feature type="compositionally biased region" description="Polar residues" evidence="1">
    <location>
        <begin position="11"/>
        <end position="20"/>
    </location>
</feature>
<gene>
    <name evidence="2" type="ORF">O181_041825</name>
</gene>
<accession>A0A9Q3DFK8</accession>
<keyword evidence="3" id="KW-1185">Reference proteome</keyword>
<reference evidence="2" key="1">
    <citation type="submission" date="2021-03" db="EMBL/GenBank/DDBJ databases">
        <title>Draft genome sequence of rust myrtle Austropuccinia psidii MF-1, a brazilian biotype.</title>
        <authorList>
            <person name="Quecine M.C."/>
            <person name="Pachon D.M.R."/>
            <person name="Bonatelli M.L."/>
            <person name="Correr F.H."/>
            <person name="Franceschini L.M."/>
            <person name="Leite T.F."/>
            <person name="Margarido G.R.A."/>
            <person name="Almeida C.A."/>
            <person name="Ferrarezi J.A."/>
            <person name="Labate C.A."/>
        </authorList>
    </citation>
    <scope>NUCLEOTIDE SEQUENCE</scope>
    <source>
        <strain evidence="2">MF-1</strain>
    </source>
</reference>
<sequence>MAPDLEAGPVASTSSISIQREAQRTSEEDKRSLEPSGKGKRQRKLEQTLPTRVLDPQIGAFSHGQCLQYGQDSYGIHIQRAGKDEQESSTQILQEIQFFKSSINVELGKFDAKLNRITSDISELKRNDKNYTEWYKLTNVKLDSITSTYEIIESKCQAQNDEMEDISIWNISDQLRILKDHVLEIINNTNQFATHLAKSESER</sequence>
<dbReference type="AlphaFoldDB" id="A0A9Q3DFK8"/>
<dbReference type="EMBL" id="AVOT02016657">
    <property type="protein sequence ID" value="MBW0502110.1"/>
    <property type="molecule type" value="Genomic_DNA"/>
</dbReference>
<feature type="region of interest" description="Disordered" evidence="1">
    <location>
        <begin position="1"/>
        <end position="49"/>
    </location>
</feature>
<evidence type="ECO:0000313" key="2">
    <source>
        <dbReference type="EMBL" id="MBW0502110.1"/>
    </source>
</evidence>
<evidence type="ECO:0000256" key="1">
    <source>
        <dbReference type="SAM" id="MobiDB-lite"/>
    </source>
</evidence>
<feature type="compositionally biased region" description="Basic and acidic residues" evidence="1">
    <location>
        <begin position="21"/>
        <end position="33"/>
    </location>
</feature>
<protein>
    <submittedName>
        <fullName evidence="2">Uncharacterized protein</fullName>
    </submittedName>
</protein>
<organism evidence="2 3">
    <name type="scientific">Austropuccinia psidii MF-1</name>
    <dbReference type="NCBI Taxonomy" id="1389203"/>
    <lineage>
        <taxon>Eukaryota</taxon>
        <taxon>Fungi</taxon>
        <taxon>Dikarya</taxon>
        <taxon>Basidiomycota</taxon>
        <taxon>Pucciniomycotina</taxon>
        <taxon>Pucciniomycetes</taxon>
        <taxon>Pucciniales</taxon>
        <taxon>Sphaerophragmiaceae</taxon>
        <taxon>Austropuccinia</taxon>
    </lineage>
</organism>
<comment type="caution">
    <text evidence="2">The sequence shown here is derived from an EMBL/GenBank/DDBJ whole genome shotgun (WGS) entry which is preliminary data.</text>
</comment>